<keyword evidence="2" id="KW-1185">Reference proteome</keyword>
<dbReference type="InParanoid" id="D3BVC6"/>
<dbReference type="InterPro" id="IPR036770">
    <property type="entry name" value="Ankyrin_rpt-contain_sf"/>
</dbReference>
<dbReference type="Proteomes" id="UP000001396">
    <property type="component" value="Unassembled WGS sequence"/>
</dbReference>
<dbReference type="Pfam" id="PF13637">
    <property type="entry name" value="Ank_4"/>
    <property type="match status" value="1"/>
</dbReference>
<protein>
    <submittedName>
        <fullName evidence="1">Uncharacterized protein</fullName>
    </submittedName>
</protein>
<dbReference type="InterPro" id="IPR002110">
    <property type="entry name" value="Ankyrin_rpt"/>
</dbReference>
<reference evidence="1 2" key="1">
    <citation type="journal article" date="2011" name="Genome Res.">
        <title>Phylogeny-wide analysis of social amoeba genomes highlights ancient origins for complex intercellular communication.</title>
        <authorList>
            <person name="Heidel A.J."/>
            <person name="Lawal H.M."/>
            <person name="Felder M."/>
            <person name="Schilde C."/>
            <person name="Helps N.R."/>
            <person name="Tunggal B."/>
            <person name="Rivero F."/>
            <person name="John U."/>
            <person name="Schleicher M."/>
            <person name="Eichinger L."/>
            <person name="Platzer M."/>
            <person name="Noegel A.A."/>
            <person name="Schaap P."/>
            <person name="Gloeckner G."/>
        </authorList>
    </citation>
    <scope>NUCLEOTIDE SEQUENCE [LARGE SCALE GENOMIC DNA]</scope>
    <source>
        <strain evidence="2">ATCC 26659 / Pp 5 / PN500</strain>
    </source>
</reference>
<dbReference type="RefSeq" id="XP_020426817.1">
    <property type="nucleotide sequence ID" value="XM_020582401.1"/>
</dbReference>
<accession>D3BVC6</accession>
<dbReference type="AlphaFoldDB" id="D3BVC6"/>
<dbReference type="GeneID" id="31367120"/>
<sequence length="165" mass="18755">MECAANNGHFNCVRWLHENSAGKVTYSAMDNAASFGDLECVKFLHQNRTKGSSCEAMDRAATCGHFDVLVWLNENRTERFTPGVGTLSDVIENTGQQEIFEWLYNHQELDSEDFQQIIELSVCIGTNDIFKFLHSQNREYDGKDFIEHATKNSDLVMGNSSMKME</sequence>
<comment type="caution">
    <text evidence="1">The sequence shown here is derived from an EMBL/GenBank/DDBJ whole genome shotgun (WGS) entry which is preliminary data.</text>
</comment>
<proteinExistence type="predicted"/>
<dbReference type="PANTHER" id="PTHR46586:SF3">
    <property type="entry name" value="ANKYRIN REPEAT-CONTAINING PROTEIN"/>
    <property type="match status" value="1"/>
</dbReference>
<dbReference type="EMBL" id="ADBJ01000062">
    <property type="protein sequence ID" value="EFA74683.1"/>
    <property type="molecule type" value="Genomic_DNA"/>
</dbReference>
<gene>
    <name evidence="1" type="ORF">PPL_11652</name>
</gene>
<dbReference type="Gene3D" id="1.25.40.20">
    <property type="entry name" value="Ankyrin repeat-containing domain"/>
    <property type="match status" value="1"/>
</dbReference>
<dbReference type="PANTHER" id="PTHR46586">
    <property type="entry name" value="ANKYRIN REPEAT-CONTAINING PROTEIN"/>
    <property type="match status" value="1"/>
</dbReference>
<name>D3BVC6_HETP5</name>
<evidence type="ECO:0000313" key="2">
    <source>
        <dbReference type="Proteomes" id="UP000001396"/>
    </source>
</evidence>
<dbReference type="SUPFAM" id="SSF140860">
    <property type="entry name" value="Pseudo ankyrin repeat-like"/>
    <property type="match status" value="1"/>
</dbReference>
<evidence type="ECO:0000313" key="1">
    <source>
        <dbReference type="EMBL" id="EFA74683.1"/>
    </source>
</evidence>
<dbReference type="InterPro" id="IPR052050">
    <property type="entry name" value="SecEffector_AnkRepeat"/>
</dbReference>
<organism evidence="1 2">
    <name type="scientific">Heterostelium pallidum (strain ATCC 26659 / Pp 5 / PN500)</name>
    <name type="common">Cellular slime mold</name>
    <name type="synonym">Polysphondylium pallidum</name>
    <dbReference type="NCBI Taxonomy" id="670386"/>
    <lineage>
        <taxon>Eukaryota</taxon>
        <taxon>Amoebozoa</taxon>
        <taxon>Evosea</taxon>
        <taxon>Eumycetozoa</taxon>
        <taxon>Dictyostelia</taxon>
        <taxon>Acytosteliales</taxon>
        <taxon>Acytosteliaceae</taxon>
        <taxon>Heterostelium</taxon>
    </lineage>
</organism>